<comment type="caution">
    <text evidence="1">The sequence shown here is derived from an EMBL/GenBank/DDBJ whole genome shotgun (WGS) entry which is preliminary data.</text>
</comment>
<reference evidence="1 2" key="1">
    <citation type="submission" date="2018-04" db="EMBL/GenBank/DDBJ databases">
        <title>Genomic Encyclopedia of Type Strains, Phase IV (KMG-IV): sequencing the most valuable type-strain genomes for metagenomic binning, comparative biology and taxonomic classification.</title>
        <authorList>
            <person name="Goeker M."/>
        </authorList>
    </citation>
    <scope>NUCLEOTIDE SEQUENCE [LARGE SCALE GENOMIC DNA]</scope>
    <source>
        <strain evidence="1 2">DSM 28795</strain>
    </source>
</reference>
<name>A0A2U1DCX2_9LACO</name>
<evidence type="ECO:0000313" key="2">
    <source>
        <dbReference type="Proteomes" id="UP000245433"/>
    </source>
</evidence>
<sequence>MTINYVLSPNQPVKQLLDWQSADPKHFFLLKKADGMNALLLPGAQATANFSSPLQYQSLQVGSDLTGTFVYQIDFKYSHDNDQTLQKLLGDNAVMAGDIKGKASGVIWTFWDSQKAINDFVTGKTFESLQSLIQEPYTIFYRRVMTMDDMDEV</sequence>
<dbReference type="RefSeq" id="WP_089937955.1">
    <property type="nucleotide sequence ID" value="NZ_CAKOEX010000002.1"/>
</dbReference>
<dbReference type="EMBL" id="QEKT01000002">
    <property type="protein sequence ID" value="PVY85429.1"/>
    <property type="molecule type" value="Genomic_DNA"/>
</dbReference>
<protein>
    <submittedName>
        <fullName evidence="1">Uncharacterized protein</fullName>
    </submittedName>
</protein>
<dbReference type="AlphaFoldDB" id="A0A2U1DCX2"/>
<evidence type="ECO:0000313" key="1">
    <source>
        <dbReference type="EMBL" id="PVY85429.1"/>
    </source>
</evidence>
<accession>A0A2U1DCX2</accession>
<proteinExistence type="predicted"/>
<gene>
    <name evidence="1" type="ORF">C7384_102251</name>
</gene>
<dbReference type="Proteomes" id="UP000245433">
    <property type="component" value="Unassembled WGS sequence"/>
</dbReference>
<organism evidence="1 2">
    <name type="scientific">Convivina intestini</name>
    <dbReference type="NCBI Taxonomy" id="1505726"/>
    <lineage>
        <taxon>Bacteria</taxon>
        <taxon>Bacillati</taxon>
        <taxon>Bacillota</taxon>
        <taxon>Bacilli</taxon>
        <taxon>Lactobacillales</taxon>
        <taxon>Lactobacillaceae</taxon>
        <taxon>Convivina</taxon>
    </lineage>
</organism>
<keyword evidence="2" id="KW-1185">Reference proteome</keyword>